<evidence type="ECO:0000313" key="2">
    <source>
        <dbReference type="Proteomes" id="UP000693868"/>
    </source>
</evidence>
<accession>A0A8E5EBL9</accession>
<evidence type="ECO:0000313" key="1">
    <source>
        <dbReference type="EMBL" id="QQV91509.1"/>
    </source>
</evidence>
<dbReference type="Proteomes" id="UP000693868">
    <property type="component" value="Segment"/>
</dbReference>
<proteinExistence type="predicted"/>
<reference evidence="1" key="1">
    <citation type="submission" date="2020-07" db="EMBL/GenBank/DDBJ databases">
        <title>Highly diverse flavobacterial phages as mortality factor during North Sea spring blooms.</title>
        <authorList>
            <person name="Bartlau N."/>
            <person name="Wichels A."/>
            <person name="Krohne G."/>
            <person name="Adriaenssens E.M."/>
            <person name="Heins A."/>
            <person name="Fuchs B.M."/>
            <person name="Amann R."/>
            <person name="Moraru C."/>
        </authorList>
    </citation>
    <scope>NUCLEOTIDE SEQUENCE</scope>
</reference>
<sequence>MANGAAAAYKQLQPIKPIQTGAIIEEHIRYWKKYDDAKDAADKARKAKEAEALGKQKAEAFKLYSGLTPEENQGFLNSQIIGNFEKHKSEYAELAKKASRGDVDARLKLQNIKNKIDNITKANKVYGEKAVALAKQKAEGNYNEYIDKPIEDFGNATSKGMYKVNDDWSMDMYDPTSNEVKKVPSGALLSNEYLNASYNKAPQFQTNGPLIAKTLLDTADGQKLIDSDTKVKGTRLVKNLFAQDPTEAISWYGKYMKELGVDSYQQKPFSQLSDLEANIIAESYYNQNVLPRIQEVTKDTTLDDANKKAALINKQLEAKKKRLAIRKSNRKDTANIITVATNEKGDILKGLQAEYPTTAISPDSEIYIVGNNGVSLKDVKGDKETESTLTNLVIESNGDVVGLAKKVVKTPIRDSEGDLTGKFDEEIVDEVITNKNELNKFATIIEKDNGKKHKNLKQLVNTMAKARAEVAPKVETTREIVQPEQPTTRTTTQETKEARIARMRAAIKGDQ</sequence>
<dbReference type="EMBL" id="MT732474">
    <property type="protein sequence ID" value="QQV91509.1"/>
    <property type="molecule type" value="Genomic_DNA"/>
</dbReference>
<name>A0A8E5EBL9_9CAUD</name>
<keyword evidence="2" id="KW-1185">Reference proteome</keyword>
<gene>
    <name evidence="1" type="ORF">Gundel1_73</name>
</gene>
<protein>
    <submittedName>
        <fullName evidence="1">Uncharacterized protein</fullName>
    </submittedName>
</protein>
<organism evidence="1 2">
    <name type="scientific">Tenacibaculum phage Gundel_1</name>
    <dbReference type="NCBI Taxonomy" id="2745672"/>
    <lineage>
        <taxon>Viruses</taxon>
        <taxon>Duplodnaviria</taxon>
        <taxon>Heunggongvirae</taxon>
        <taxon>Uroviricota</taxon>
        <taxon>Caudoviricetes</taxon>
        <taxon>Pachyviridae</taxon>
        <taxon>Gundelvirus</taxon>
        <taxon>Gundelvirus Gundel</taxon>
    </lineage>
</organism>